<dbReference type="Pfam" id="PF13464">
    <property type="entry name" value="RodZ_C"/>
    <property type="match status" value="1"/>
</dbReference>
<dbReference type="Gene3D" id="1.10.260.40">
    <property type="entry name" value="lambda repressor-like DNA-binding domains"/>
    <property type="match status" value="1"/>
</dbReference>
<dbReference type="InterPro" id="IPR050400">
    <property type="entry name" value="Bact_Cytoskel_RodZ"/>
</dbReference>
<keyword evidence="2" id="KW-1133">Transmembrane helix</keyword>
<evidence type="ECO:0000259" key="3">
    <source>
        <dbReference type="PROSITE" id="PS50943"/>
    </source>
</evidence>
<dbReference type="PANTHER" id="PTHR34475">
    <property type="match status" value="1"/>
</dbReference>
<dbReference type="AlphaFoldDB" id="A0A5J6SKS6"/>
<dbReference type="RefSeq" id="WP_151699535.1">
    <property type="nucleotide sequence ID" value="NZ_CP031223.1"/>
</dbReference>
<dbReference type="PROSITE" id="PS50943">
    <property type="entry name" value="HTH_CROC1"/>
    <property type="match status" value="1"/>
</dbReference>
<evidence type="ECO:0000313" key="4">
    <source>
        <dbReference type="EMBL" id="QFF98596.1"/>
    </source>
</evidence>
<evidence type="ECO:0000256" key="2">
    <source>
        <dbReference type="SAM" id="Phobius"/>
    </source>
</evidence>
<dbReference type="SUPFAM" id="SSF47413">
    <property type="entry name" value="lambda repressor-like DNA-binding domains"/>
    <property type="match status" value="1"/>
</dbReference>
<dbReference type="CDD" id="cd00093">
    <property type="entry name" value="HTH_XRE"/>
    <property type="match status" value="1"/>
</dbReference>
<protein>
    <submittedName>
        <fullName evidence="4">Helix-turn-helix domain-containing protein</fullName>
    </submittedName>
</protein>
<evidence type="ECO:0000256" key="1">
    <source>
        <dbReference type="SAM" id="MobiDB-lite"/>
    </source>
</evidence>
<keyword evidence="5" id="KW-1185">Reference proteome</keyword>
<dbReference type="InterPro" id="IPR010982">
    <property type="entry name" value="Lambda_DNA-bd_dom_sf"/>
</dbReference>
<accession>A0A5J6SKS6</accession>
<dbReference type="PANTHER" id="PTHR34475:SF1">
    <property type="entry name" value="CYTOSKELETON PROTEIN RODZ"/>
    <property type="match status" value="1"/>
</dbReference>
<organism evidence="4 5">
    <name type="scientific">Psychrobacillus glaciei</name>
    <dbReference type="NCBI Taxonomy" id="2283160"/>
    <lineage>
        <taxon>Bacteria</taxon>
        <taxon>Bacillati</taxon>
        <taxon>Bacillota</taxon>
        <taxon>Bacilli</taxon>
        <taxon>Bacillales</taxon>
        <taxon>Bacillaceae</taxon>
        <taxon>Psychrobacillus</taxon>
    </lineage>
</organism>
<evidence type="ECO:0000313" key="5">
    <source>
        <dbReference type="Proteomes" id="UP000325517"/>
    </source>
</evidence>
<feature type="compositionally biased region" description="Basic and acidic residues" evidence="1">
    <location>
        <begin position="162"/>
        <end position="172"/>
    </location>
</feature>
<proteinExistence type="predicted"/>
<feature type="region of interest" description="Disordered" evidence="1">
    <location>
        <begin position="139"/>
        <end position="190"/>
    </location>
</feature>
<dbReference type="OrthoDB" id="9797543at2"/>
<dbReference type="InterPro" id="IPR001387">
    <property type="entry name" value="Cro/C1-type_HTH"/>
</dbReference>
<feature type="compositionally biased region" description="Basic and acidic residues" evidence="1">
    <location>
        <begin position="139"/>
        <end position="154"/>
    </location>
</feature>
<feature type="domain" description="HTH cro/C1-type" evidence="3">
    <location>
        <begin position="8"/>
        <end position="42"/>
    </location>
</feature>
<keyword evidence="2" id="KW-0812">Transmembrane</keyword>
<dbReference type="Proteomes" id="UP000325517">
    <property type="component" value="Chromosome"/>
</dbReference>
<name>A0A5J6SKS6_9BACI</name>
<dbReference type="InterPro" id="IPR025194">
    <property type="entry name" value="RodZ-like_C"/>
</dbReference>
<gene>
    <name evidence="4" type="ORF">PB01_06990</name>
</gene>
<dbReference type="SMART" id="SM00530">
    <property type="entry name" value="HTH_XRE"/>
    <property type="match status" value="1"/>
</dbReference>
<sequence length="289" mass="32630">MTELGSRLKEARKAKGFSIDDLQEITKIQKRYLTGIEEGNYETMPGSFYVRAFIKQYAEAVGLNGDELLEMYKTEIPTTSNEDVSKSIPQTPTRRSIGGRSSNKFMEVFPMIVVALFVIAIIVILWTLFQKSPKNEIDKTEVDTSLTLEKKPPTEENSSVKPVEEETPKEDNPSEEVVDTTEETKPEQQVTFVETQGPTSTYDLTGADKYDLKVVVANNTWLNIRDQDNKILVDKAVNAGETFEFDASALSRIRVRVGHTPGNMVYINEQLIEFPTTKTTQNLVIQFNK</sequence>
<dbReference type="KEGG" id="psyo:PB01_06990"/>
<dbReference type="GO" id="GO:0003677">
    <property type="term" value="F:DNA binding"/>
    <property type="evidence" value="ECO:0007669"/>
    <property type="project" value="InterPro"/>
</dbReference>
<dbReference type="Pfam" id="PF13413">
    <property type="entry name" value="HTH_25"/>
    <property type="match status" value="1"/>
</dbReference>
<feature type="transmembrane region" description="Helical" evidence="2">
    <location>
        <begin position="108"/>
        <end position="129"/>
    </location>
</feature>
<keyword evidence="2" id="KW-0472">Membrane</keyword>
<dbReference type="EMBL" id="CP031223">
    <property type="protein sequence ID" value="QFF98596.1"/>
    <property type="molecule type" value="Genomic_DNA"/>
</dbReference>
<reference evidence="4 5" key="1">
    <citation type="submission" date="2018-07" db="EMBL/GenBank/DDBJ databases">
        <title>Complete genome sequence of Psychrobacillus sp. PB01, isolated from iceberg, and comparative genome analysis of Psychrobacillus strains.</title>
        <authorList>
            <person name="Lee P.C."/>
        </authorList>
    </citation>
    <scope>NUCLEOTIDE SEQUENCE [LARGE SCALE GENOMIC DNA]</scope>
    <source>
        <strain evidence="4 5">PB01</strain>
    </source>
</reference>